<protein>
    <recommendedName>
        <fullName evidence="5">Carboxypeptidase Q</fullName>
    </recommendedName>
    <alternativeName>
        <fullName evidence="20">Plasma glutamate carboxypeptidase</fullName>
    </alternativeName>
</protein>
<reference evidence="23 24" key="1">
    <citation type="submission" date="2020-01" db="EMBL/GenBank/DDBJ databases">
        <title>Genome analysis.</title>
        <authorList>
            <person name="Wu S."/>
            <person name="Wang G."/>
        </authorList>
    </citation>
    <scope>NUCLEOTIDE SEQUENCE [LARGE SCALE GENOMIC DNA]</scope>
    <source>
        <strain evidence="23 24">SYL130</strain>
    </source>
</reference>
<evidence type="ECO:0000256" key="8">
    <source>
        <dbReference type="ARBA" id="ARBA00022670"/>
    </source>
</evidence>
<dbReference type="InterPro" id="IPR046450">
    <property type="entry name" value="PA_dom_sf"/>
</dbReference>
<dbReference type="RefSeq" id="WP_161820001.1">
    <property type="nucleotide sequence ID" value="NZ_JAACJS010000015.1"/>
</dbReference>
<evidence type="ECO:0000256" key="3">
    <source>
        <dbReference type="ARBA" id="ARBA00004555"/>
    </source>
</evidence>
<keyword evidence="9" id="KW-0479">Metal-binding</keyword>
<feature type="domain" description="Peptidase M28" evidence="22">
    <location>
        <begin position="256"/>
        <end position="435"/>
    </location>
</feature>
<evidence type="ECO:0000256" key="18">
    <source>
        <dbReference type="ARBA" id="ARBA00023228"/>
    </source>
</evidence>
<evidence type="ECO:0000256" key="13">
    <source>
        <dbReference type="ARBA" id="ARBA00022833"/>
    </source>
</evidence>
<dbReference type="PANTHER" id="PTHR12053">
    <property type="entry name" value="PROTEASE FAMILY M28 PLASMA GLUTAMATE CARBOXYPEPTIDASE-RELATED"/>
    <property type="match status" value="1"/>
</dbReference>
<dbReference type="InterPro" id="IPR007484">
    <property type="entry name" value="Peptidase_M28"/>
</dbReference>
<keyword evidence="6" id="KW-0964">Secreted</keyword>
<evidence type="ECO:0000259" key="22">
    <source>
        <dbReference type="Pfam" id="PF04389"/>
    </source>
</evidence>
<sequence length="454" mass="49979">MKKYLLFIAMLPLAAMSQSAEDAAVIRKISDEILRNGKAYDLLYQLTKQIGGRLSGSPQFAKAVTWGENAMRNNGADNVFLQECMIPHWVRGGNDKAFIIEVDKNKTSRALDVLALGNSLGKGTVTGQVLAVQDFEELERRKDEVKGKIVYYNNGFNPTNIKPFVSYGEAGIYRRSGPSRAAKYGAVGVMIRSLTESTANDPHTGAMVYNDSFPKIPAVAVGPRDADELWLLSRKSTINMALFTNGHFLPDTIGHNVIAELKGTEFPEQYITIGGHLDSWDVNEGAHDDGTGVVHTIEIMRALKAIGYKPKHTLRFVLFANEENGLRGGTKYAAEAKAKNEKHIFALESDAGGFTPRGFSLEVNKTQMAKIQGWLPLLNPYGTFELTNDGGGADVGPLNRTFNIPVGELIPDPQRYFDLHHARSDVFEKVNKRELLLGAVNMAALIYLIDKYGI</sequence>
<evidence type="ECO:0000256" key="11">
    <source>
        <dbReference type="ARBA" id="ARBA00022801"/>
    </source>
</evidence>
<evidence type="ECO:0000256" key="12">
    <source>
        <dbReference type="ARBA" id="ARBA00022824"/>
    </source>
</evidence>
<proteinExistence type="predicted"/>
<evidence type="ECO:0000256" key="6">
    <source>
        <dbReference type="ARBA" id="ARBA00022525"/>
    </source>
</evidence>
<evidence type="ECO:0000313" key="23">
    <source>
        <dbReference type="EMBL" id="NCI51729.1"/>
    </source>
</evidence>
<dbReference type="Gene3D" id="3.50.30.30">
    <property type="match status" value="1"/>
</dbReference>
<dbReference type="SUPFAM" id="SSF53187">
    <property type="entry name" value="Zn-dependent exopeptidases"/>
    <property type="match status" value="1"/>
</dbReference>
<evidence type="ECO:0000256" key="1">
    <source>
        <dbReference type="ARBA" id="ARBA00004240"/>
    </source>
</evidence>
<dbReference type="PANTHER" id="PTHR12053:SF3">
    <property type="entry name" value="CARBOXYPEPTIDASE Q"/>
    <property type="match status" value="1"/>
</dbReference>
<gene>
    <name evidence="23" type="ORF">GWC95_17525</name>
</gene>
<evidence type="ECO:0000256" key="16">
    <source>
        <dbReference type="ARBA" id="ARBA00023145"/>
    </source>
</evidence>
<keyword evidence="10 21" id="KW-0732">Signal</keyword>
<evidence type="ECO:0000256" key="4">
    <source>
        <dbReference type="ARBA" id="ARBA00004613"/>
    </source>
</evidence>
<dbReference type="Pfam" id="PF04389">
    <property type="entry name" value="Peptidase_M28"/>
    <property type="match status" value="1"/>
</dbReference>
<evidence type="ECO:0000256" key="9">
    <source>
        <dbReference type="ARBA" id="ARBA00022723"/>
    </source>
</evidence>
<evidence type="ECO:0000256" key="14">
    <source>
        <dbReference type="ARBA" id="ARBA00023034"/>
    </source>
</evidence>
<dbReference type="InterPro" id="IPR039866">
    <property type="entry name" value="CPQ"/>
</dbReference>
<evidence type="ECO:0000313" key="24">
    <source>
        <dbReference type="Proteomes" id="UP000753802"/>
    </source>
</evidence>
<name>A0ABW9ZXG4_9BACT</name>
<evidence type="ECO:0000256" key="7">
    <source>
        <dbReference type="ARBA" id="ARBA00022645"/>
    </source>
</evidence>
<evidence type="ECO:0000256" key="20">
    <source>
        <dbReference type="ARBA" id="ARBA00033328"/>
    </source>
</evidence>
<organism evidence="23 24">
    <name type="scientific">Sediminibacterium roseum</name>
    <dbReference type="NCBI Taxonomy" id="1978412"/>
    <lineage>
        <taxon>Bacteria</taxon>
        <taxon>Pseudomonadati</taxon>
        <taxon>Bacteroidota</taxon>
        <taxon>Chitinophagia</taxon>
        <taxon>Chitinophagales</taxon>
        <taxon>Chitinophagaceae</taxon>
        <taxon>Sediminibacterium</taxon>
    </lineage>
</organism>
<keyword evidence="13" id="KW-0862">Zinc</keyword>
<keyword evidence="11" id="KW-0378">Hydrolase</keyword>
<feature type="chain" id="PRO_5046284646" description="Carboxypeptidase Q" evidence="21">
    <location>
        <begin position="21"/>
        <end position="454"/>
    </location>
</feature>
<feature type="signal peptide" evidence="21">
    <location>
        <begin position="1"/>
        <end position="20"/>
    </location>
</feature>
<keyword evidence="17" id="KW-0325">Glycoprotein</keyword>
<keyword evidence="15" id="KW-0482">Metalloprotease</keyword>
<evidence type="ECO:0000256" key="5">
    <source>
        <dbReference type="ARBA" id="ARBA00014116"/>
    </source>
</evidence>
<keyword evidence="24" id="KW-1185">Reference proteome</keyword>
<evidence type="ECO:0000256" key="21">
    <source>
        <dbReference type="SAM" id="SignalP"/>
    </source>
</evidence>
<dbReference type="EMBL" id="JAACJS010000015">
    <property type="protein sequence ID" value="NCI51729.1"/>
    <property type="molecule type" value="Genomic_DNA"/>
</dbReference>
<evidence type="ECO:0000256" key="10">
    <source>
        <dbReference type="ARBA" id="ARBA00022729"/>
    </source>
</evidence>
<evidence type="ECO:0000256" key="15">
    <source>
        <dbReference type="ARBA" id="ARBA00023049"/>
    </source>
</evidence>
<evidence type="ECO:0000256" key="19">
    <source>
        <dbReference type="ARBA" id="ARBA00025833"/>
    </source>
</evidence>
<keyword evidence="14" id="KW-0333">Golgi apparatus</keyword>
<dbReference type="Gene3D" id="3.40.630.10">
    <property type="entry name" value="Zn peptidases"/>
    <property type="match status" value="1"/>
</dbReference>
<dbReference type="SUPFAM" id="SSF52025">
    <property type="entry name" value="PA domain"/>
    <property type="match status" value="1"/>
</dbReference>
<keyword evidence="7" id="KW-0121">Carboxypeptidase</keyword>
<comment type="caution">
    <text evidence="23">The sequence shown here is derived from an EMBL/GenBank/DDBJ whole genome shotgun (WGS) entry which is preliminary data.</text>
</comment>
<keyword evidence="18" id="KW-0458">Lysosome</keyword>
<comment type="subunit">
    <text evidence="19">Homodimer. The monomeric form is inactive while the homodimer is active.</text>
</comment>
<keyword evidence="8" id="KW-0645">Protease</keyword>
<comment type="subcellular location">
    <subcellularLocation>
        <location evidence="1">Endoplasmic reticulum</location>
    </subcellularLocation>
    <subcellularLocation>
        <location evidence="3">Golgi apparatus</location>
    </subcellularLocation>
    <subcellularLocation>
        <location evidence="2">Lysosome</location>
    </subcellularLocation>
    <subcellularLocation>
        <location evidence="4">Secreted</location>
    </subcellularLocation>
</comment>
<evidence type="ECO:0000256" key="2">
    <source>
        <dbReference type="ARBA" id="ARBA00004371"/>
    </source>
</evidence>
<accession>A0ABW9ZXG4</accession>
<keyword evidence="12" id="KW-0256">Endoplasmic reticulum</keyword>
<keyword evidence="16" id="KW-0865">Zymogen</keyword>
<evidence type="ECO:0000256" key="17">
    <source>
        <dbReference type="ARBA" id="ARBA00023180"/>
    </source>
</evidence>
<dbReference type="Proteomes" id="UP000753802">
    <property type="component" value="Unassembled WGS sequence"/>
</dbReference>